<dbReference type="InterPro" id="IPR021858">
    <property type="entry name" value="Fun_TF"/>
</dbReference>
<evidence type="ECO:0000313" key="2">
    <source>
        <dbReference type="Proteomes" id="UP000509510"/>
    </source>
</evidence>
<dbReference type="Pfam" id="PF11951">
    <property type="entry name" value="Fungal_trans_2"/>
    <property type="match status" value="1"/>
</dbReference>
<dbReference type="PANTHER" id="PTHR37540">
    <property type="entry name" value="TRANSCRIPTION FACTOR (ACR-2), PUTATIVE-RELATED-RELATED"/>
    <property type="match status" value="1"/>
</dbReference>
<proteinExistence type="predicted"/>
<reference evidence="2" key="1">
    <citation type="submission" date="2020-06" db="EMBL/GenBank/DDBJ databases">
        <title>A chromosome-scale genome assembly of Talaromyces rugulosus W13939.</title>
        <authorList>
            <person name="Wang B."/>
            <person name="Guo L."/>
            <person name="Ye K."/>
            <person name="Wang L."/>
        </authorList>
    </citation>
    <scope>NUCLEOTIDE SEQUENCE [LARGE SCALE GENOMIC DNA]</scope>
    <source>
        <strain evidence="2">W13939</strain>
    </source>
</reference>
<evidence type="ECO:0000313" key="1">
    <source>
        <dbReference type="EMBL" id="QKX53920.1"/>
    </source>
</evidence>
<dbReference type="OrthoDB" id="4158087at2759"/>
<organism evidence="1 2">
    <name type="scientific">Talaromyces rugulosus</name>
    <name type="common">Penicillium rugulosum</name>
    <dbReference type="NCBI Taxonomy" id="121627"/>
    <lineage>
        <taxon>Eukaryota</taxon>
        <taxon>Fungi</taxon>
        <taxon>Dikarya</taxon>
        <taxon>Ascomycota</taxon>
        <taxon>Pezizomycotina</taxon>
        <taxon>Eurotiomycetes</taxon>
        <taxon>Eurotiomycetidae</taxon>
        <taxon>Eurotiales</taxon>
        <taxon>Trichocomaceae</taxon>
        <taxon>Talaromyces</taxon>
        <taxon>Talaromyces sect. Islandici</taxon>
    </lineage>
</organism>
<dbReference type="PANTHER" id="PTHR37540:SF9">
    <property type="entry name" value="ZN(2)-C6 FUNGAL-TYPE DOMAIN-CONTAINING PROTEIN"/>
    <property type="match status" value="1"/>
</dbReference>
<gene>
    <name evidence="1" type="ORF">TRUGW13939_01000</name>
</gene>
<sequence>MPFEFIDNNNSAIGHAARKRIRSHAALGKNVGKKIARPSRKNAQSLGFKVTPSIPSHSKIVRQLDDSETNKDPKPEIHRQLGDGLSILPIPESSKNFTIRAITFFSGPRFVPTLNNAMDQASNHGGVWMGLMFQDEAFFHCALALSIIVFNNLMVEPKDPLQATRHLSHTFRLINQRLSGGDAVTDATIAVVLMLTQYERHDNQHRRAKVHFEGLERMIELRGGLFQVRETMPILALKIIRADLDYSLRMGTPTRFSGDILYGQETILESSNYPKKYFHERRLRCYNFFKTLSIDIQSLLMDIKNVAQLLNNANCGQLPKIDCDVFHKTTLLLAHRLLSIRPIKDSHTPVCVEHAIHLGLVAFLVTFMPTLDRSIPDNPVLSQSLRSMIEGFFSSHPEDEEVRLWLLFIGAASVFRPDDDVWLLPMTARTMSTTGLRTWKDVNDLLTIFPWVHSSHSDAAQALWHKSSSTSRIC</sequence>
<dbReference type="AlphaFoldDB" id="A0A7H8QJ00"/>
<dbReference type="EMBL" id="CP055898">
    <property type="protein sequence ID" value="QKX53920.1"/>
    <property type="molecule type" value="Genomic_DNA"/>
</dbReference>
<name>A0A7H8QJ00_TALRU</name>
<dbReference type="RefSeq" id="XP_035340099.1">
    <property type="nucleotide sequence ID" value="XM_035484206.1"/>
</dbReference>
<dbReference type="GeneID" id="55988513"/>
<dbReference type="Proteomes" id="UP000509510">
    <property type="component" value="Chromosome I"/>
</dbReference>
<dbReference type="KEGG" id="trg:TRUGW13939_01000"/>
<evidence type="ECO:0008006" key="3">
    <source>
        <dbReference type="Google" id="ProtNLM"/>
    </source>
</evidence>
<accession>A0A7H8QJ00</accession>
<protein>
    <recommendedName>
        <fullName evidence="3">Transcription factor domain-containing protein</fullName>
    </recommendedName>
</protein>
<keyword evidence="2" id="KW-1185">Reference proteome</keyword>